<evidence type="ECO:0000256" key="2">
    <source>
        <dbReference type="ARBA" id="ARBA00005698"/>
    </source>
</evidence>
<proteinExistence type="inferred from homology"/>
<keyword evidence="13 15" id="KW-0472">Membrane</keyword>
<evidence type="ECO:0000256" key="6">
    <source>
        <dbReference type="ARBA" id="ARBA00022660"/>
    </source>
</evidence>
<evidence type="ECO:0000256" key="1">
    <source>
        <dbReference type="ARBA" id="ARBA00004225"/>
    </source>
</evidence>
<evidence type="ECO:0000256" key="14">
    <source>
        <dbReference type="ARBA" id="ARBA00049551"/>
    </source>
</evidence>
<evidence type="ECO:0000256" key="5">
    <source>
        <dbReference type="ARBA" id="ARBA00022448"/>
    </source>
</evidence>
<keyword evidence="9 15" id="KW-0249">Electron transport</keyword>
<name>A0A8F9RSF1_9ODON</name>
<keyword evidence="7 15" id="KW-0812">Transmembrane</keyword>
<keyword evidence="8 15" id="KW-1278">Translocase</keyword>
<keyword evidence="10 15" id="KW-1133">Transmembrane helix</keyword>
<feature type="transmembrane region" description="Helical" evidence="15">
    <location>
        <begin position="83"/>
        <end position="107"/>
    </location>
</feature>
<keyword evidence="6 15" id="KW-0679">Respiratory chain</keyword>
<evidence type="ECO:0000256" key="9">
    <source>
        <dbReference type="ARBA" id="ARBA00022982"/>
    </source>
</evidence>
<keyword evidence="15" id="KW-0830">Ubiquinone</keyword>
<evidence type="ECO:0000313" key="16">
    <source>
        <dbReference type="EMBL" id="QYK19298.1"/>
    </source>
</evidence>
<gene>
    <name evidence="16" type="primary">ND6</name>
</gene>
<comment type="function">
    <text evidence="15">Core subunit of the mitochondrial membrane respiratory chain NADH dehydrogenase (Complex I) which catalyzes electron transfer from NADH through the respiratory chain, using ubiquinone as an electron acceptor. Essential for the catalytic activity and assembly of complex I.</text>
</comment>
<geneLocation type="mitochondrion" evidence="16"/>
<dbReference type="PANTHER" id="PTHR11435">
    <property type="entry name" value="NADH UBIQUINONE OXIDOREDUCTASE SUBUNIT ND6"/>
    <property type="match status" value="1"/>
</dbReference>
<feature type="transmembrane region" description="Helical" evidence="15">
    <location>
        <begin position="138"/>
        <end position="160"/>
    </location>
</feature>
<sequence>MSQIMILTFMIINTIMFSMMNHPMNMGMFLLIQTLFSCLMIGLTMQTTWFSYILFLVFLGGMLVLFIYMTSVASNEMFKSQNFPLMLCLMIIPIIFMMVLIMDPFLISSNSNQDMLTFPLSNQEQTEQSLSMIYSYPISLITMFMVMYLLLTLIIIVYITKFNKGPLRMMN</sequence>
<accession>A0A8F9RSF1</accession>
<evidence type="ECO:0000256" key="8">
    <source>
        <dbReference type="ARBA" id="ARBA00022967"/>
    </source>
</evidence>
<evidence type="ECO:0000256" key="15">
    <source>
        <dbReference type="RuleBase" id="RU004430"/>
    </source>
</evidence>
<keyword evidence="5 15" id="KW-0813">Transport</keyword>
<feature type="transmembrane region" description="Helical" evidence="15">
    <location>
        <begin position="50"/>
        <end position="71"/>
    </location>
</feature>
<organism evidence="16">
    <name type="scientific">Macromia amphigena</name>
    <dbReference type="NCBI Taxonomy" id="126165"/>
    <lineage>
        <taxon>Eukaryota</taxon>
        <taxon>Metazoa</taxon>
        <taxon>Ecdysozoa</taxon>
        <taxon>Arthropoda</taxon>
        <taxon>Hexapoda</taxon>
        <taxon>Insecta</taxon>
        <taxon>Pterygota</taxon>
        <taxon>Palaeoptera</taxon>
        <taxon>Odonata</taxon>
        <taxon>Epiprocta</taxon>
        <taxon>Anisoptera</taxon>
        <taxon>Libelluloidea</taxon>
        <taxon>Macromiidae</taxon>
        <taxon>Macromia</taxon>
    </lineage>
</organism>
<protein>
    <recommendedName>
        <fullName evidence="4 15">NADH-ubiquinone oxidoreductase chain 6</fullName>
        <ecNumber evidence="3 15">7.1.1.2</ecNumber>
    </recommendedName>
</protein>
<dbReference type="EMBL" id="MZ504971">
    <property type="protein sequence ID" value="QYK19298.1"/>
    <property type="molecule type" value="Genomic_DNA"/>
</dbReference>
<evidence type="ECO:0000256" key="10">
    <source>
        <dbReference type="ARBA" id="ARBA00022989"/>
    </source>
</evidence>
<dbReference type="EC" id="7.1.1.2" evidence="3 15"/>
<evidence type="ECO:0000256" key="7">
    <source>
        <dbReference type="ARBA" id="ARBA00022692"/>
    </source>
</evidence>
<comment type="similarity">
    <text evidence="2 15">Belongs to the complex I subunit 6 family.</text>
</comment>
<dbReference type="AlphaFoldDB" id="A0A8F9RSF1"/>
<dbReference type="PANTHER" id="PTHR11435:SF1">
    <property type="entry name" value="NADH-UBIQUINONE OXIDOREDUCTASE CHAIN 6"/>
    <property type="match status" value="1"/>
</dbReference>
<evidence type="ECO:0000256" key="12">
    <source>
        <dbReference type="ARBA" id="ARBA00023128"/>
    </source>
</evidence>
<reference evidence="16" key="1">
    <citation type="submission" date="2021-07" db="EMBL/GenBank/DDBJ databases">
        <authorList>
            <person name="An C.H."/>
            <person name="Jang J.E."/>
            <person name="Choi J.K."/>
            <person name="Lee H.G."/>
        </authorList>
    </citation>
    <scope>NUCLEOTIDE SEQUENCE</scope>
</reference>
<comment type="catalytic activity">
    <reaction evidence="14 15">
        <text>a ubiquinone + NADH + 5 H(+)(in) = a ubiquinol + NAD(+) + 4 H(+)(out)</text>
        <dbReference type="Rhea" id="RHEA:29091"/>
        <dbReference type="Rhea" id="RHEA-COMP:9565"/>
        <dbReference type="Rhea" id="RHEA-COMP:9566"/>
        <dbReference type="ChEBI" id="CHEBI:15378"/>
        <dbReference type="ChEBI" id="CHEBI:16389"/>
        <dbReference type="ChEBI" id="CHEBI:17976"/>
        <dbReference type="ChEBI" id="CHEBI:57540"/>
        <dbReference type="ChEBI" id="CHEBI:57945"/>
        <dbReference type="EC" id="7.1.1.2"/>
    </reaction>
</comment>
<keyword evidence="11 15" id="KW-0520">NAD</keyword>
<dbReference type="InterPro" id="IPR050269">
    <property type="entry name" value="ComplexI_Subunit6"/>
</dbReference>
<dbReference type="GO" id="GO:0031966">
    <property type="term" value="C:mitochondrial membrane"/>
    <property type="evidence" value="ECO:0007669"/>
    <property type="project" value="UniProtKB-SubCell"/>
</dbReference>
<keyword evidence="12 15" id="KW-0496">Mitochondrion</keyword>
<evidence type="ECO:0000256" key="11">
    <source>
        <dbReference type="ARBA" id="ARBA00023027"/>
    </source>
</evidence>
<dbReference type="Pfam" id="PF00499">
    <property type="entry name" value="Oxidored_q3"/>
    <property type="match status" value="1"/>
</dbReference>
<evidence type="ECO:0000256" key="13">
    <source>
        <dbReference type="ARBA" id="ARBA00023136"/>
    </source>
</evidence>
<evidence type="ECO:0000256" key="4">
    <source>
        <dbReference type="ARBA" id="ARBA00021095"/>
    </source>
</evidence>
<comment type="subcellular location">
    <subcellularLocation>
        <location evidence="1 15">Mitochondrion membrane</location>
        <topology evidence="1 15">Multi-pass membrane protein</topology>
    </subcellularLocation>
</comment>
<evidence type="ECO:0000256" key="3">
    <source>
        <dbReference type="ARBA" id="ARBA00012944"/>
    </source>
</evidence>
<dbReference type="InterPro" id="IPR001457">
    <property type="entry name" value="NADH_UbQ/plastoQ_OxRdtase_su6"/>
</dbReference>
<dbReference type="GO" id="GO:0008137">
    <property type="term" value="F:NADH dehydrogenase (ubiquinone) activity"/>
    <property type="evidence" value="ECO:0007669"/>
    <property type="project" value="UniProtKB-UniRule"/>
</dbReference>